<keyword evidence="7" id="KW-0653">Protein transport</keyword>
<evidence type="ECO:0000256" key="8">
    <source>
        <dbReference type="ARBA" id="ARBA00022989"/>
    </source>
</evidence>
<sequence>MRKWRSRTKSESTNASAATNSNLIDPKPYKDIILSKISCAVTYTMLFHFLFILLYVVIVNHNFMAPEVWLRSILYSISCFSFWIYILPVVVLIFFKTALSSKSLLTKTNEGSSTLRELISGLSVKIIFLVLHIIGGGFVVWLYLSLSEDQYSALYSKCDGHTCMQEGGLFLILNGAWNGLYFYLRTQSSHKMLLFPVIQQSKFCNFKAEFFTIVNESKWFALYPTIYFTLLYHCLSSIVYQICLEFGVEIQHQQFGIPLYFLTWVFSTVYVIHANVFEFLFKLFLTEQIRLPLTRTDKNAPSLADALSLDTVPILQQLASLDLYLLSLWSPERRQMLYALSQPGGHPYTWNQLIDVILMLVNNFTESLNNNMEAISTPDLVRPQNTSTHKNFDATLTTVPVPMKYLNIRSSQTSSIASIAEIQTNDSLQVQQTIYVRLMKILSDLYGYFKNIGIIKQIFGTSKDAKIQDILKSGQSMELMISALGNIVVESVREDPYGVIQRDVPDIIASLFQLKIALERLNKSSILLKKNSSHSSVKLSNSVYGATKRSLIKICRRFRNYLHEFNLKKETVGQLRSIF</sequence>
<feature type="transmembrane region" description="Helical" evidence="13">
    <location>
        <begin position="262"/>
        <end position="285"/>
    </location>
</feature>
<dbReference type="PANTHER" id="PTHR13269:SF6">
    <property type="entry name" value="NUCLEOPORIN NDC1"/>
    <property type="match status" value="1"/>
</dbReference>
<keyword evidence="11 13" id="KW-0472">Membrane</keyword>
<dbReference type="GO" id="GO:0015031">
    <property type="term" value="P:protein transport"/>
    <property type="evidence" value="ECO:0007669"/>
    <property type="project" value="UniProtKB-KW"/>
</dbReference>
<reference evidence="15 16" key="2">
    <citation type="journal article" date="2018" name="Elife">
        <title>Firefly genomes illuminate parallel origins of bioluminescence in beetles.</title>
        <authorList>
            <person name="Fallon T.R."/>
            <person name="Lower S.E."/>
            <person name="Chang C.H."/>
            <person name="Bessho-Uehara M."/>
            <person name="Martin G.J."/>
            <person name="Bewick A.J."/>
            <person name="Behringer M."/>
            <person name="Debat H.J."/>
            <person name="Wong I."/>
            <person name="Day J.C."/>
            <person name="Suvorov A."/>
            <person name="Silva C.J."/>
            <person name="Stanger-Hall K.F."/>
            <person name="Hall D.W."/>
            <person name="Schmitz R.J."/>
            <person name="Nelson D.R."/>
            <person name="Lewis S.M."/>
            <person name="Shigenobu S."/>
            <person name="Bybee S.M."/>
            <person name="Larracuente A.M."/>
            <person name="Oba Y."/>
            <person name="Weng J.K."/>
        </authorList>
    </citation>
    <scope>NUCLEOTIDE SEQUENCE [LARGE SCALE GENOMIC DNA]</scope>
    <source>
        <strain evidence="15">1611_PpyrPB1</strain>
        <tissue evidence="15">Whole body</tissue>
    </source>
</reference>
<dbReference type="PANTHER" id="PTHR13269">
    <property type="entry name" value="NUCLEOPORIN NDC1"/>
    <property type="match status" value="1"/>
</dbReference>
<accession>A0A1Y1ND98</accession>
<evidence type="ECO:0000256" key="10">
    <source>
        <dbReference type="ARBA" id="ARBA00023132"/>
    </source>
</evidence>
<dbReference type="GO" id="GO:0051028">
    <property type="term" value="P:mRNA transport"/>
    <property type="evidence" value="ECO:0007669"/>
    <property type="project" value="UniProtKB-KW"/>
</dbReference>
<evidence type="ECO:0000256" key="2">
    <source>
        <dbReference type="ARBA" id="ARBA00004567"/>
    </source>
</evidence>
<evidence type="ECO:0000256" key="13">
    <source>
        <dbReference type="SAM" id="Phobius"/>
    </source>
</evidence>
<keyword evidence="8 13" id="KW-1133">Transmembrane helix</keyword>
<dbReference type="EMBL" id="VVIM01000002">
    <property type="protein sequence ID" value="KAB0802791.1"/>
    <property type="molecule type" value="Genomic_DNA"/>
</dbReference>
<evidence type="ECO:0000256" key="9">
    <source>
        <dbReference type="ARBA" id="ARBA00023010"/>
    </source>
</evidence>
<dbReference type="AlphaFoldDB" id="A0A1Y1ND98"/>
<feature type="transmembrane region" description="Helical" evidence="13">
    <location>
        <begin position="37"/>
        <end position="58"/>
    </location>
</feature>
<reference evidence="15" key="3">
    <citation type="submission" date="2019-08" db="EMBL/GenBank/DDBJ databases">
        <authorList>
            <consortium name="Photinus pyralis genome working group"/>
            <person name="Fallon T.R."/>
            <person name="Sander Lower S.E."/>
            <person name="Weng J.-K."/>
        </authorList>
    </citation>
    <scope>NUCLEOTIDE SEQUENCE</scope>
    <source>
        <strain evidence="15">1611_PpyrPB1</strain>
        <tissue evidence="15">Whole body</tissue>
    </source>
</reference>
<evidence type="ECO:0000256" key="3">
    <source>
        <dbReference type="ARBA" id="ARBA00005760"/>
    </source>
</evidence>
<dbReference type="GO" id="GO:0006999">
    <property type="term" value="P:nuclear pore organization"/>
    <property type="evidence" value="ECO:0007669"/>
    <property type="project" value="TreeGrafter"/>
</dbReference>
<keyword evidence="16" id="KW-1185">Reference proteome</keyword>
<reference evidence="14" key="1">
    <citation type="journal article" date="2016" name="Sci. Rep.">
        <title>Molecular characterization of firefly nuptial gifts: a multi-omics approach sheds light on postcopulatory sexual selection.</title>
        <authorList>
            <person name="Al-Wathiqui N."/>
            <person name="Fallon T.R."/>
            <person name="South A."/>
            <person name="Weng J.K."/>
            <person name="Lewis S.M."/>
        </authorList>
    </citation>
    <scope>NUCLEOTIDE SEQUENCE</scope>
</reference>
<dbReference type="EMBL" id="GEZM01005976">
    <property type="protein sequence ID" value="JAV95841.1"/>
    <property type="molecule type" value="Transcribed_RNA"/>
</dbReference>
<name>A0A1Y1ND98_PHOPY</name>
<dbReference type="GO" id="GO:0030674">
    <property type="term" value="F:protein-macromolecule adaptor activity"/>
    <property type="evidence" value="ECO:0007669"/>
    <property type="project" value="TreeGrafter"/>
</dbReference>
<dbReference type="GO" id="GO:0070762">
    <property type="term" value="C:nuclear pore transmembrane ring"/>
    <property type="evidence" value="ECO:0007669"/>
    <property type="project" value="TreeGrafter"/>
</dbReference>
<keyword evidence="12" id="KW-0539">Nucleus</keyword>
<keyword evidence="4" id="KW-0813">Transport</keyword>
<dbReference type="GO" id="GO:0031965">
    <property type="term" value="C:nuclear membrane"/>
    <property type="evidence" value="ECO:0007669"/>
    <property type="project" value="UniProtKB-SubCell"/>
</dbReference>
<keyword evidence="6" id="KW-0509">mRNA transport</keyword>
<organism evidence="14">
    <name type="scientific">Photinus pyralis</name>
    <name type="common">Common eastern firefly</name>
    <name type="synonym">Lampyris pyralis</name>
    <dbReference type="NCBI Taxonomy" id="7054"/>
    <lineage>
        <taxon>Eukaryota</taxon>
        <taxon>Metazoa</taxon>
        <taxon>Ecdysozoa</taxon>
        <taxon>Arthropoda</taxon>
        <taxon>Hexapoda</taxon>
        <taxon>Insecta</taxon>
        <taxon>Pterygota</taxon>
        <taxon>Neoptera</taxon>
        <taxon>Endopterygota</taxon>
        <taxon>Coleoptera</taxon>
        <taxon>Polyphaga</taxon>
        <taxon>Elateriformia</taxon>
        <taxon>Elateroidea</taxon>
        <taxon>Lampyridae</taxon>
        <taxon>Lampyrinae</taxon>
        <taxon>Photinus</taxon>
    </lineage>
</organism>
<dbReference type="FunCoup" id="A0A1Y1ND98">
    <property type="interactions" value="1707"/>
</dbReference>
<evidence type="ECO:0000256" key="5">
    <source>
        <dbReference type="ARBA" id="ARBA00022692"/>
    </source>
</evidence>
<evidence type="ECO:0000256" key="11">
    <source>
        <dbReference type="ARBA" id="ARBA00023136"/>
    </source>
</evidence>
<evidence type="ECO:0000256" key="7">
    <source>
        <dbReference type="ARBA" id="ARBA00022927"/>
    </source>
</evidence>
<proteinExistence type="inferred from homology"/>
<dbReference type="InParanoid" id="A0A1Y1ND98"/>
<comment type="similarity">
    <text evidence="3">Belongs to the NDC1 family.</text>
</comment>
<feature type="transmembrane region" description="Helical" evidence="13">
    <location>
        <begin position="126"/>
        <end position="144"/>
    </location>
</feature>
<dbReference type="InterPro" id="IPR019049">
    <property type="entry name" value="Nucleoporin_prot_Ndc1/Nup"/>
</dbReference>
<keyword evidence="10" id="KW-0906">Nuclear pore complex</keyword>
<evidence type="ECO:0000313" key="16">
    <source>
        <dbReference type="Proteomes" id="UP000327044"/>
    </source>
</evidence>
<keyword evidence="5 13" id="KW-0812">Transmembrane</keyword>
<feature type="transmembrane region" description="Helical" evidence="13">
    <location>
        <begin position="73"/>
        <end position="95"/>
    </location>
</feature>
<gene>
    <name evidence="15" type="ORF">PPYR_04977</name>
</gene>
<dbReference type="Pfam" id="PF09531">
    <property type="entry name" value="Ndc1_Nup"/>
    <property type="match status" value="1"/>
</dbReference>
<evidence type="ECO:0000256" key="4">
    <source>
        <dbReference type="ARBA" id="ARBA00022448"/>
    </source>
</evidence>
<evidence type="ECO:0000313" key="15">
    <source>
        <dbReference type="EMBL" id="KAB0802791.1"/>
    </source>
</evidence>
<evidence type="ECO:0000256" key="6">
    <source>
        <dbReference type="ARBA" id="ARBA00022816"/>
    </source>
</evidence>
<keyword evidence="9" id="KW-0811">Translocation</keyword>
<comment type="subcellular location">
    <subcellularLocation>
        <location evidence="1">Nucleus membrane</location>
        <topology evidence="1">Multi-pass membrane protein</topology>
    </subcellularLocation>
    <subcellularLocation>
        <location evidence="2">Nucleus</location>
        <location evidence="2">Nuclear pore complex</location>
    </subcellularLocation>
</comment>
<evidence type="ECO:0000313" key="14">
    <source>
        <dbReference type="EMBL" id="JAV95841.1"/>
    </source>
</evidence>
<evidence type="ECO:0000256" key="12">
    <source>
        <dbReference type="ARBA" id="ARBA00023242"/>
    </source>
</evidence>
<protein>
    <recommendedName>
        <fullName evidence="17">Nucleoporin NDC1</fullName>
    </recommendedName>
</protein>
<evidence type="ECO:0000256" key="1">
    <source>
        <dbReference type="ARBA" id="ARBA00004232"/>
    </source>
</evidence>
<evidence type="ECO:0008006" key="17">
    <source>
        <dbReference type="Google" id="ProtNLM"/>
    </source>
</evidence>
<dbReference type="Proteomes" id="UP000327044">
    <property type="component" value="Unassembled WGS sequence"/>
</dbReference>
<feature type="transmembrane region" description="Helical" evidence="13">
    <location>
        <begin position="220"/>
        <end position="242"/>
    </location>
</feature>
<dbReference type="OrthoDB" id="67850at2759"/>